<evidence type="ECO:0000313" key="3">
    <source>
        <dbReference type="Proteomes" id="UP000295293"/>
    </source>
</evidence>
<evidence type="ECO:0000259" key="1">
    <source>
        <dbReference type="Pfam" id="PF14355"/>
    </source>
</evidence>
<dbReference type="RefSeq" id="WP_133817687.1">
    <property type="nucleotide sequence ID" value="NZ_SNZH01000003.1"/>
</dbReference>
<dbReference type="Pfam" id="PF14355">
    <property type="entry name" value="Abi_C"/>
    <property type="match status" value="1"/>
</dbReference>
<reference evidence="2 3" key="1">
    <citation type="submission" date="2019-03" db="EMBL/GenBank/DDBJ databases">
        <title>Genomic Encyclopedia of Type Strains, Phase IV (KMG-IV): sequencing the most valuable type-strain genomes for metagenomic binning, comparative biology and taxonomic classification.</title>
        <authorList>
            <person name="Goeker M."/>
        </authorList>
    </citation>
    <scope>NUCLEOTIDE SEQUENCE [LARGE SCALE GENOMIC DNA]</scope>
    <source>
        <strain evidence="2 3">DSM 21667</strain>
    </source>
</reference>
<organism evidence="2 3">
    <name type="scientific">Tahibacter aquaticus</name>
    <dbReference type="NCBI Taxonomy" id="520092"/>
    <lineage>
        <taxon>Bacteria</taxon>
        <taxon>Pseudomonadati</taxon>
        <taxon>Pseudomonadota</taxon>
        <taxon>Gammaproteobacteria</taxon>
        <taxon>Lysobacterales</taxon>
        <taxon>Rhodanobacteraceae</taxon>
        <taxon>Tahibacter</taxon>
    </lineage>
</organism>
<dbReference type="InterPro" id="IPR026001">
    <property type="entry name" value="Abi-like_C"/>
</dbReference>
<dbReference type="AlphaFoldDB" id="A0A4R6Z4D9"/>
<feature type="domain" description="Abortive infection protein-like C-terminal" evidence="1">
    <location>
        <begin position="175"/>
        <end position="245"/>
    </location>
</feature>
<keyword evidence="3" id="KW-1185">Reference proteome</keyword>
<dbReference type="Proteomes" id="UP000295293">
    <property type="component" value="Unassembled WGS sequence"/>
</dbReference>
<comment type="caution">
    <text evidence="2">The sequence shown here is derived from an EMBL/GenBank/DDBJ whole genome shotgun (WGS) entry which is preliminary data.</text>
</comment>
<name>A0A4R6Z4D9_9GAMM</name>
<proteinExistence type="predicted"/>
<dbReference type="OrthoDB" id="1395176at2"/>
<evidence type="ECO:0000313" key="2">
    <source>
        <dbReference type="EMBL" id="TDR46547.1"/>
    </source>
</evidence>
<dbReference type="EMBL" id="SNZH01000003">
    <property type="protein sequence ID" value="TDR46547.1"/>
    <property type="molecule type" value="Genomic_DNA"/>
</dbReference>
<gene>
    <name evidence="2" type="ORF">DFR29_10379</name>
</gene>
<sequence>MADLSHSEKRRLETLLGMGGGYVLDFSNKTFEEFVQDSVRRNIYDKRYQGDHSGSKANLLRTFWKVEHNHLVAKLIDGLLTYASERTERAPDSVLLEGCRAITARLKQTTPPAEVEALEVLGSADFELLAEQLRQAIEGNRPEAALDRLHTFVVRFTRELSEGHGITTSRDKPLHSLFGEYVRSLRDAGHLKSEMTARILKSSISVLEAFNDVRNNQSLAHDNPTLNYDESLLIFNHVAASIRFLRAMEQRIKEAQKPKMPDPFDDDDIPF</sequence>
<protein>
    <submittedName>
        <fullName evidence="2">Abortive infection Abi-like protein</fullName>
    </submittedName>
</protein>
<accession>A0A4R6Z4D9</accession>